<dbReference type="GO" id="GO:0019290">
    <property type="term" value="P:siderophore biosynthetic process"/>
    <property type="evidence" value="ECO:0007669"/>
    <property type="project" value="InterPro"/>
</dbReference>
<dbReference type="PANTHER" id="PTHR34384">
    <property type="entry name" value="L-2,3-DIAMINOPROPANOATE--CITRATE LIGASE"/>
    <property type="match status" value="1"/>
</dbReference>
<dbReference type="Gene3D" id="6.10.250.3370">
    <property type="match status" value="1"/>
</dbReference>
<organism evidence="3 4">
    <name type="scientific">Brucella gallinifaecis</name>
    <dbReference type="NCBI Taxonomy" id="215590"/>
    <lineage>
        <taxon>Bacteria</taxon>
        <taxon>Pseudomonadati</taxon>
        <taxon>Pseudomonadota</taxon>
        <taxon>Alphaproteobacteria</taxon>
        <taxon>Hyphomicrobiales</taxon>
        <taxon>Brucellaceae</taxon>
        <taxon>Brucella/Ochrobactrum group</taxon>
        <taxon>Brucella</taxon>
    </lineage>
</organism>
<name>A0A502BMT7_9HYPH</name>
<reference evidence="3 4" key="1">
    <citation type="journal article" date="2003" name="Int. J. Syst. Evol. Microbiol.">
        <title>Towards a standardized format for the description of a novel species (of an established genus): Ochrobactrum gallinifaecis sp. nov.</title>
        <authorList>
            <person name="Kampfer P."/>
            <person name="Buczolits S."/>
            <person name="Albrecht A."/>
            <person name="Busse H.J."/>
            <person name="Stackebrandt E."/>
        </authorList>
    </citation>
    <scope>NUCLEOTIDE SEQUENCE [LARGE SCALE GENOMIC DNA]</scope>
    <source>
        <strain evidence="3 4">ISO 196</strain>
    </source>
</reference>
<protein>
    <submittedName>
        <fullName evidence="3">GNAT family N-acetyltransferase</fullName>
    </submittedName>
</protein>
<evidence type="ECO:0000259" key="2">
    <source>
        <dbReference type="SMART" id="SM01006"/>
    </source>
</evidence>
<dbReference type="Pfam" id="PF06276">
    <property type="entry name" value="FhuF"/>
    <property type="match status" value="1"/>
</dbReference>
<dbReference type="Gene3D" id="1.10.510.40">
    <property type="match status" value="1"/>
</dbReference>
<dbReference type="Pfam" id="PF04183">
    <property type="entry name" value="IucA_IucC"/>
    <property type="match status" value="1"/>
</dbReference>
<dbReference type="AlphaFoldDB" id="A0A502BMT7"/>
<dbReference type="SUPFAM" id="SSF55729">
    <property type="entry name" value="Acyl-CoA N-acyltransferases (Nat)"/>
    <property type="match status" value="1"/>
</dbReference>
<accession>A0A502BMT7</accession>
<dbReference type="InterPro" id="IPR037455">
    <property type="entry name" value="LucA/IucC-like"/>
</dbReference>
<dbReference type="Gene3D" id="3.40.630.30">
    <property type="match status" value="1"/>
</dbReference>
<dbReference type="InterPro" id="IPR007310">
    <property type="entry name" value="Aerobactin_biosyn_IucA/IucC_N"/>
</dbReference>
<dbReference type="InterPro" id="IPR022770">
    <property type="entry name" value="IucA/IucC-like_C"/>
</dbReference>
<comment type="pathway">
    <text evidence="1">Siderophore biosynthesis.</text>
</comment>
<dbReference type="GO" id="GO:0016881">
    <property type="term" value="F:acid-amino acid ligase activity"/>
    <property type="evidence" value="ECO:0007669"/>
    <property type="project" value="UniProtKB-ARBA"/>
</dbReference>
<dbReference type="SMART" id="SM01006">
    <property type="entry name" value="AlcB"/>
    <property type="match status" value="1"/>
</dbReference>
<proteinExistence type="predicted"/>
<evidence type="ECO:0000313" key="3">
    <source>
        <dbReference type="EMBL" id="TPF75454.1"/>
    </source>
</evidence>
<sequence length="798" mass="91667">MTSFIHALKSTDNFTHNDPVTGRFSIRLLQSVEQADMIAGWVNQPYARFWNMGGFSKSQVLSYYQTMQNEPDKAVFIGFCDDQPAFLAEIYDPLTDSLSDHYRAEKGDCGMHLLVAPPVLRRGGFTLAVMRSLLHFIFSEAEIRRIVVEPDIRNHKIHRLNCLVGFTHIKPVQLPDKMAYLGLCRREDFFQSLDVIRPAKGPLYSCEQTAHLSPCYWEKANRHLLRKMIAELSHEEVLQPQQLNARMFQITAGETLRYEFAARRLMVDHWLIDGRSLKRLVRSDQNEWLAEGGPDALEFLIAIGDQLDIGCDDFPLYLEEISSTLYSACYKLSSGNRSAEDLCHAEYQDSEAAMSEGHPVFIANNGRIGFNTADYLAYAPETARSLPMTWLAVSRSRAVFSSFTSLTYKQLIEQELDAALLNRWRDYLVMLELEPDDYYFMPVHPWQWQNKIAITFAAEVAQRHLVWLGEGDDIYRPQQSIRTFFNITAPHKHYVKTALSILNMGFMRGLSPEYMSVTPAINEWLVDLLGTDAILNEAGFTILREVAAIGYQNPVYSKKISGSTGYGKMLAALWRESPQQYLKPGERLMTMAALLHQDADGKALTGRLIAASGQSVEGWICSYLKAYYVPLIHCFYHYDLAFMPHGENLIMVMRDCRIERMLMKDIGEEIGLMNSTLAVPEEISRISYKLDEALKRDHIFTDVFDGFFRHLSAVLDDQGLMKEQEFWALVAEFTKTYQMAYPHNADKYQRYDLFRPVMTRNCFNRLQLRNNRQMLDLLDPQKSFRFGTPMVNPLAQFA</sequence>
<dbReference type="RefSeq" id="WP_140904892.1">
    <property type="nucleotide sequence ID" value="NZ_JBHTMD010000013.1"/>
</dbReference>
<dbReference type="InterPro" id="IPR019432">
    <property type="entry name" value="Acyltransferase_MbtK/IucB-like"/>
</dbReference>
<keyword evidence="4" id="KW-1185">Reference proteome</keyword>
<keyword evidence="3" id="KW-0808">Transferase</keyword>
<feature type="domain" description="Acyltransferase MbtK/IucB-like conserved" evidence="2">
    <location>
        <begin position="27"/>
        <end position="74"/>
    </location>
</feature>
<evidence type="ECO:0000256" key="1">
    <source>
        <dbReference type="ARBA" id="ARBA00004924"/>
    </source>
</evidence>
<dbReference type="OrthoDB" id="495728at2"/>
<evidence type="ECO:0000313" key="4">
    <source>
        <dbReference type="Proteomes" id="UP000315388"/>
    </source>
</evidence>
<dbReference type="PANTHER" id="PTHR34384:SF6">
    <property type="entry name" value="STAPHYLOFERRIN B SYNTHASE"/>
    <property type="match status" value="1"/>
</dbReference>
<dbReference type="Gene3D" id="3.30.310.280">
    <property type="match status" value="1"/>
</dbReference>
<dbReference type="Proteomes" id="UP000315388">
    <property type="component" value="Unassembled WGS sequence"/>
</dbReference>
<dbReference type="Pfam" id="PF13523">
    <property type="entry name" value="Acetyltransf_8"/>
    <property type="match status" value="1"/>
</dbReference>
<comment type="caution">
    <text evidence="3">The sequence shown here is derived from an EMBL/GenBank/DDBJ whole genome shotgun (WGS) entry which is preliminary data.</text>
</comment>
<dbReference type="EMBL" id="VEWJ01000005">
    <property type="protein sequence ID" value="TPF75454.1"/>
    <property type="molecule type" value="Genomic_DNA"/>
</dbReference>
<dbReference type="InterPro" id="IPR016181">
    <property type="entry name" value="Acyl_CoA_acyltransferase"/>
</dbReference>
<dbReference type="GO" id="GO:0016746">
    <property type="term" value="F:acyltransferase activity"/>
    <property type="evidence" value="ECO:0007669"/>
    <property type="project" value="InterPro"/>
</dbReference>
<gene>
    <name evidence="3" type="ORF">FHY56_09345</name>
</gene>